<evidence type="ECO:0000313" key="2">
    <source>
        <dbReference type="Proteomes" id="UP000639606"/>
    </source>
</evidence>
<organism evidence="1 2">
    <name type="scientific">Saccharothrix coeruleofusca</name>
    <dbReference type="NCBI Taxonomy" id="33919"/>
    <lineage>
        <taxon>Bacteria</taxon>
        <taxon>Bacillati</taxon>
        <taxon>Actinomycetota</taxon>
        <taxon>Actinomycetes</taxon>
        <taxon>Pseudonocardiales</taxon>
        <taxon>Pseudonocardiaceae</taxon>
        <taxon>Saccharothrix</taxon>
    </lineage>
</organism>
<dbReference type="Proteomes" id="UP000639606">
    <property type="component" value="Unassembled WGS sequence"/>
</dbReference>
<reference evidence="1" key="2">
    <citation type="submission" date="2020-09" db="EMBL/GenBank/DDBJ databases">
        <authorList>
            <person name="Sun Q."/>
            <person name="Ohkuma M."/>
        </authorList>
    </citation>
    <scope>NUCLEOTIDE SEQUENCE</scope>
    <source>
        <strain evidence="1">JCM 3313</strain>
    </source>
</reference>
<dbReference type="RefSeq" id="WP_189222246.1">
    <property type="nucleotide sequence ID" value="NZ_BMRG01000002.1"/>
</dbReference>
<protein>
    <submittedName>
        <fullName evidence="1">Uncharacterized protein</fullName>
    </submittedName>
</protein>
<dbReference type="EMBL" id="BMRG01000002">
    <property type="protein sequence ID" value="GGP43764.1"/>
    <property type="molecule type" value="Genomic_DNA"/>
</dbReference>
<reference evidence="1" key="1">
    <citation type="journal article" date="2014" name="Int. J. Syst. Evol. Microbiol.">
        <title>Complete genome sequence of Corynebacterium casei LMG S-19264T (=DSM 44701T), isolated from a smear-ripened cheese.</title>
        <authorList>
            <consortium name="US DOE Joint Genome Institute (JGI-PGF)"/>
            <person name="Walter F."/>
            <person name="Albersmeier A."/>
            <person name="Kalinowski J."/>
            <person name="Ruckert C."/>
        </authorList>
    </citation>
    <scope>NUCLEOTIDE SEQUENCE</scope>
    <source>
        <strain evidence="1">JCM 3313</strain>
    </source>
</reference>
<comment type="caution">
    <text evidence="1">The sequence shown here is derived from an EMBL/GenBank/DDBJ whole genome shotgun (WGS) entry which is preliminary data.</text>
</comment>
<sequence>MFDHNPLTGGRKAVVATVMAIGFLVSTPAAALAWTGIINDVNPDKTSTVIANKR</sequence>
<accession>A0A918EBV6</accession>
<name>A0A918EBV6_9PSEU</name>
<keyword evidence="2" id="KW-1185">Reference proteome</keyword>
<proteinExistence type="predicted"/>
<dbReference type="AlphaFoldDB" id="A0A918EBV6"/>
<evidence type="ECO:0000313" key="1">
    <source>
        <dbReference type="EMBL" id="GGP43764.1"/>
    </source>
</evidence>
<gene>
    <name evidence="1" type="ORF">GCM10010185_14320</name>
</gene>